<keyword evidence="2 7" id="KW-0132">Cell division</keyword>
<dbReference type="PANTHER" id="PTHR37485">
    <property type="entry name" value="CELL DIVISION PROTEIN FTSB"/>
    <property type="match status" value="1"/>
</dbReference>
<comment type="function">
    <text evidence="7">Essential cell division protein. May link together the upstream cell division proteins, which are predominantly cytoplasmic, with the downstream cell division proteins, which are predominantly periplasmic.</text>
</comment>
<evidence type="ECO:0000256" key="5">
    <source>
        <dbReference type="ARBA" id="ARBA00023136"/>
    </source>
</evidence>
<proteinExistence type="inferred from homology"/>
<name>A0ABU2WMB3_9GAMM</name>
<evidence type="ECO:0000256" key="6">
    <source>
        <dbReference type="ARBA" id="ARBA00023306"/>
    </source>
</evidence>
<comment type="subunit">
    <text evidence="7">Part of a complex composed of FtsB, FtsL and FtsQ.</text>
</comment>
<comment type="similarity">
    <text evidence="7">Belongs to the FtsB family.</text>
</comment>
<dbReference type="InterPro" id="IPR023081">
    <property type="entry name" value="Cell_div_FtsB"/>
</dbReference>
<protein>
    <recommendedName>
        <fullName evidence="7">Cell division protein FtsB</fullName>
    </recommendedName>
</protein>
<dbReference type="Pfam" id="PF04977">
    <property type="entry name" value="DivIC"/>
    <property type="match status" value="1"/>
</dbReference>
<dbReference type="PANTHER" id="PTHR37485:SF1">
    <property type="entry name" value="CELL DIVISION PROTEIN FTSB"/>
    <property type="match status" value="1"/>
</dbReference>
<evidence type="ECO:0000313" key="8">
    <source>
        <dbReference type="EMBL" id="MDT0499023.1"/>
    </source>
</evidence>
<evidence type="ECO:0000313" key="9">
    <source>
        <dbReference type="Proteomes" id="UP001254608"/>
    </source>
</evidence>
<feature type="topological domain" description="Cytoplasmic" evidence="7">
    <location>
        <begin position="1"/>
        <end position="4"/>
    </location>
</feature>
<keyword evidence="6 7" id="KW-0131">Cell cycle</keyword>
<reference evidence="8 9" key="1">
    <citation type="submission" date="2023-09" db="EMBL/GenBank/DDBJ databases">
        <authorList>
            <person name="Rey-Velasco X."/>
        </authorList>
    </citation>
    <scope>NUCLEOTIDE SEQUENCE [LARGE SCALE GENOMIC DNA]</scope>
    <source>
        <strain evidence="8 9">W345</strain>
    </source>
</reference>
<accession>A0ABU2WMB3</accession>
<gene>
    <name evidence="7" type="primary">ftsB</name>
    <name evidence="8" type="ORF">RM530_16900</name>
</gene>
<comment type="subcellular location">
    <subcellularLocation>
        <location evidence="7">Cell inner membrane</location>
        <topology evidence="7">Single-pass type II membrane protein</topology>
    </subcellularLocation>
    <text evidence="7">Localizes to the division septum.</text>
</comment>
<keyword evidence="3 7" id="KW-0812">Transmembrane</keyword>
<dbReference type="Proteomes" id="UP001254608">
    <property type="component" value="Unassembled WGS sequence"/>
</dbReference>
<keyword evidence="4 7" id="KW-1133">Transmembrane helix</keyword>
<evidence type="ECO:0000256" key="7">
    <source>
        <dbReference type="HAMAP-Rule" id="MF_00599"/>
    </source>
</evidence>
<evidence type="ECO:0000256" key="1">
    <source>
        <dbReference type="ARBA" id="ARBA00022475"/>
    </source>
</evidence>
<feature type="topological domain" description="Periplasmic" evidence="7">
    <location>
        <begin position="23"/>
        <end position="91"/>
    </location>
</feature>
<keyword evidence="9" id="KW-1185">Reference proteome</keyword>
<keyword evidence="1 7" id="KW-1003">Cell membrane</keyword>
<dbReference type="RefSeq" id="WP_311366434.1">
    <property type="nucleotide sequence ID" value="NZ_JAVRIC010000032.1"/>
</dbReference>
<keyword evidence="5 7" id="KW-0472">Membrane</keyword>
<evidence type="ECO:0000256" key="2">
    <source>
        <dbReference type="ARBA" id="ARBA00022618"/>
    </source>
</evidence>
<evidence type="ECO:0000256" key="4">
    <source>
        <dbReference type="ARBA" id="ARBA00022989"/>
    </source>
</evidence>
<keyword evidence="7" id="KW-0997">Cell inner membrane</keyword>
<dbReference type="InterPro" id="IPR007060">
    <property type="entry name" value="FtsL/DivIC"/>
</dbReference>
<comment type="caution">
    <text evidence="8">The sequence shown here is derived from an EMBL/GenBank/DDBJ whole genome shotgun (WGS) entry which is preliminary data.</text>
</comment>
<dbReference type="EMBL" id="JAVRIC010000032">
    <property type="protein sequence ID" value="MDT0499023.1"/>
    <property type="molecule type" value="Genomic_DNA"/>
</dbReference>
<dbReference type="HAMAP" id="MF_00599">
    <property type="entry name" value="FtsB"/>
    <property type="match status" value="1"/>
</dbReference>
<sequence length="91" mass="9884">MTRVTAAILLSLFAALQYRLWVADGGLSHTHRLKSLIAAESAEVAQMRARNAALDAEVSDLHAGLEAVEARARSTLGMIKSDETFYLVVSR</sequence>
<evidence type="ECO:0000256" key="3">
    <source>
        <dbReference type="ARBA" id="ARBA00022692"/>
    </source>
</evidence>
<organism evidence="8 9">
    <name type="scientific">Banduia mediterranea</name>
    <dbReference type="NCBI Taxonomy" id="3075609"/>
    <lineage>
        <taxon>Bacteria</taxon>
        <taxon>Pseudomonadati</taxon>
        <taxon>Pseudomonadota</taxon>
        <taxon>Gammaproteobacteria</taxon>
        <taxon>Nevskiales</taxon>
        <taxon>Algiphilaceae</taxon>
        <taxon>Banduia</taxon>
    </lineage>
</organism>